<accession>A0A2N4UPW5</accession>
<organism evidence="2 3">
    <name type="scientific">Photobacterium carnosum</name>
    <dbReference type="NCBI Taxonomy" id="2023717"/>
    <lineage>
        <taxon>Bacteria</taxon>
        <taxon>Pseudomonadati</taxon>
        <taxon>Pseudomonadota</taxon>
        <taxon>Gammaproteobacteria</taxon>
        <taxon>Vibrionales</taxon>
        <taxon>Vibrionaceae</taxon>
        <taxon>Photobacterium</taxon>
    </lineage>
</organism>
<dbReference type="Pfam" id="PF11660">
    <property type="entry name" value="DUF3262"/>
    <property type="match status" value="1"/>
</dbReference>
<feature type="transmembrane region" description="Helical" evidence="1">
    <location>
        <begin position="57"/>
        <end position="76"/>
    </location>
</feature>
<dbReference type="AlphaFoldDB" id="A0A2N4UPW5"/>
<proteinExistence type="predicted"/>
<keyword evidence="1" id="KW-0472">Membrane</keyword>
<comment type="caution">
    <text evidence="2">The sequence shown here is derived from an EMBL/GenBank/DDBJ whole genome shotgun (WGS) entry which is preliminary data.</text>
</comment>
<reference evidence="2 3" key="1">
    <citation type="journal article" date="2018" name="Syst. Appl. Microbiol.">
        <title>Photobacterium carnosum sp. nov., isolated from spoiled modified atmosphere packaged poultry meat.</title>
        <authorList>
            <person name="Hilgarth M."/>
            <person name="Fuertes S."/>
            <person name="Ehrmann M."/>
            <person name="Vogel R.F."/>
        </authorList>
    </citation>
    <scope>NUCLEOTIDE SEQUENCE [LARGE SCALE GENOMIC DNA]</scope>
    <source>
        <strain evidence="2 3">TMW 2.2021</strain>
    </source>
</reference>
<dbReference type="Proteomes" id="UP000234420">
    <property type="component" value="Unassembled WGS sequence"/>
</dbReference>
<dbReference type="RefSeq" id="WP_065208217.1">
    <property type="nucleotide sequence ID" value="NZ_JABJXE010000015.1"/>
</dbReference>
<keyword evidence="1" id="KW-1133">Transmembrane helix</keyword>
<evidence type="ECO:0000313" key="3">
    <source>
        <dbReference type="Proteomes" id="UP000234420"/>
    </source>
</evidence>
<name>A0A2N4UPW5_9GAMM</name>
<sequence>MSKAIDAWNATVQGAAQSSSLSIILSSIFVIIYLIIGAMMFTACYKSWSKNRLDSDEAIELIARWLCLMIFSFYYLT</sequence>
<protein>
    <submittedName>
        <fullName evidence="2">DUF3262 domain-containing protein</fullName>
    </submittedName>
</protein>
<feature type="transmembrane region" description="Helical" evidence="1">
    <location>
        <begin position="20"/>
        <end position="45"/>
    </location>
</feature>
<evidence type="ECO:0000313" key="2">
    <source>
        <dbReference type="EMBL" id="PLC57043.1"/>
    </source>
</evidence>
<dbReference type="InterPro" id="IPR021676">
    <property type="entry name" value="DUF3262"/>
</dbReference>
<dbReference type="EMBL" id="NPIB01000020">
    <property type="protein sequence ID" value="PLC57043.1"/>
    <property type="molecule type" value="Genomic_DNA"/>
</dbReference>
<evidence type="ECO:0000256" key="1">
    <source>
        <dbReference type="SAM" id="Phobius"/>
    </source>
</evidence>
<gene>
    <name evidence="2" type="ORF">CIK00_14770</name>
</gene>
<keyword evidence="3" id="KW-1185">Reference proteome</keyword>
<keyword evidence="1" id="KW-0812">Transmembrane</keyword>